<organism evidence="1 4">
    <name type="scientific">Phytophthora rubi</name>
    <dbReference type="NCBI Taxonomy" id="129364"/>
    <lineage>
        <taxon>Eukaryota</taxon>
        <taxon>Sar</taxon>
        <taxon>Stramenopiles</taxon>
        <taxon>Oomycota</taxon>
        <taxon>Peronosporomycetes</taxon>
        <taxon>Peronosporales</taxon>
        <taxon>Peronosporaceae</taxon>
        <taxon>Phytophthora</taxon>
    </lineage>
</organism>
<dbReference type="AlphaFoldDB" id="A0A6A3K1F0"/>
<evidence type="ECO:0000313" key="2">
    <source>
        <dbReference type="EMBL" id="KAE9296323.1"/>
    </source>
</evidence>
<dbReference type="EMBL" id="QXFT01002562">
    <property type="protein sequence ID" value="KAE9296323.1"/>
    <property type="molecule type" value="Genomic_DNA"/>
</dbReference>
<evidence type="ECO:0000313" key="3">
    <source>
        <dbReference type="Proteomes" id="UP000434957"/>
    </source>
</evidence>
<evidence type="ECO:0000313" key="1">
    <source>
        <dbReference type="EMBL" id="KAE9001410.1"/>
    </source>
</evidence>
<comment type="caution">
    <text evidence="1">The sequence shown here is derived from an EMBL/GenBank/DDBJ whole genome shotgun (WGS) entry which is preliminary data.</text>
</comment>
<dbReference type="Proteomes" id="UP000435112">
    <property type="component" value="Unassembled WGS sequence"/>
</dbReference>
<accession>A0A6A3K1F0</accession>
<keyword evidence="3" id="KW-1185">Reference proteome</keyword>
<reference evidence="1 4" key="1">
    <citation type="submission" date="2018-09" db="EMBL/GenBank/DDBJ databases">
        <title>Genomic investigation of the strawberry pathogen Phytophthora fragariae indicates pathogenicity is determined by transcriptional variation in three key races.</title>
        <authorList>
            <person name="Adams T.M."/>
            <person name="Armitage A.D."/>
            <person name="Sobczyk M.K."/>
            <person name="Bates H.J."/>
            <person name="Dunwell J.M."/>
            <person name="Nellist C.F."/>
            <person name="Harrison R.J."/>
        </authorList>
    </citation>
    <scope>NUCLEOTIDE SEQUENCE [LARGE SCALE GENOMIC DNA]</scope>
    <source>
        <strain evidence="1 4">SCRP324</strain>
        <strain evidence="2 3">SCRP333</strain>
    </source>
</reference>
<dbReference type="EMBL" id="QXFU01001485">
    <property type="protein sequence ID" value="KAE9001410.1"/>
    <property type="molecule type" value="Genomic_DNA"/>
</dbReference>
<name>A0A6A3K1F0_9STRA</name>
<gene>
    <name evidence="1" type="ORF">PR002_g17924</name>
    <name evidence="2" type="ORF">PR003_g23788</name>
</gene>
<evidence type="ECO:0000313" key="4">
    <source>
        <dbReference type="Proteomes" id="UP000435112"/>
    </source>
</evidence>
<proteinExistence type="predicted"/>
<protein>
    <submittedName>
        <fullName evidence="1">Uncharacterized protein</fullName>
    </submittedName>
</protein>
<sequence>MIICAGRLVVVEGPASPDRCGVTPQHHGVHELTKGFKVAGGGRSLTATISAHHALSDLRPAPELDGSKLRVD</sequence>
<dbReference type="Proteomes" id="UP000434957">
    <property type="component" value="Unassembled WGS sequence"/>
</dbReference>